<dbReference type="AlphaFoldDB" id="A0A9X1SY56"/>
<sequence>MELSLEWLIIGSGWAKLTFRLGEESFEVITSYLCDGLGSVVQAAVDLQGGSSSAVAFLADEPAGTYLFFSGADQADGMGYLRAVTFADWMSRENPWANGRWRWHGRIPVEAFVRAVLGMADEAAARWNPAGYEAAWGGGSFPAEQVERLRAALA</sequence>
<keyword evidence="2" id="KW-1185">Reference proteome</keyword>
<accession>A0A9X1SY56</accession>
<name>A0A9X1SY56_9ACTN</name>
<protein>
    <submittedName>
        <fullName evidence="1">Uncharacterized protein</fullName>
    </submittedName>
</protein>
<gene>
    <name evidence="1" type="ORF">LR394_37070</name>
</gene>
<dbReference type="Proteomes" id="UP001138997">
    <property type="component" value="Unassembled WGS sequence"/>
</dbReference>
<evidence type="ECO:0000313" key="1">
    <source>
        <dbReference type="EMBL" id="MCD5316524.1"/>
    </source>
</evidence>
<dbReference type="RefSeq" id="WP_231449374.1">
    <property type="nucleotide sequence ID" value="NZ_JAJOMB010000030.1"/>
</dbReference>
<dbReference type="EMBL" id="JAJOMB010000030">
    <property type="protein sequence ID" value="MCD5316524.1"/>
    <property type="molecule type" value="Genomic_DNA"/>
</dbReference>
<evidence type="ECO:0000313" key="2">
    <source>
        <dbReference type="Proteomes" id="UP001138997"/>
    </source>
</evidence>
<organism evidence="1 2">
    <name type="scientific">Kineosporia babensis</name>
    <dbReference type="NCBI Taxonomy" id="499548"/>
    <lineage>
        <taxon>Bacteria</taxon>
        <taxon>Bacillati</taxon>
        <taxon>Actinomycetota</taxon>
        <taxon>Actinomycetes</taxon>
        <taxon>Kineosporiales</taxon>
        <taxon>Kineosporiaceae</taxon>
        <taxon>Kineosporia</taxon>
    </lineage>
</organism>
<comment type="caution">
    <text evidence="1">The sequence shown here is derived from an EMBL/GenBank/DDBJ whole genome shotgun (WGS) entry which is preliminary data.</text>
</comment>
<proteinExistence type="predicted"/>
<reference evidence="1" key="1">
    <citation type="submission" date="2021-11" db="EMBL/GenBank/DDBJ databases">
        <title>Streptomyces corallinus and Kineosporia corallina sp. nov., two new coral-derived marine actinobacteria.</title>
        <authorList>
            <person name="Buangrab K."/>
            <person name="Sutthacheep M."/>
            <person name="Yeemin T."/>
            <person name="Harunari E."/>
            <person name="Igarashi Y."/>
            <person name="Sripreechasak P."/>
            <person name="Kanchanasin P."/>
            <person name="Tanasupawat S."/>
            <person name="Phongsopitanun W."/>
        </authorList>
    </citation>
    <scope>NUCLEOTIDE SEQUENCE</scope>
    <source>
        <strain evidence="1">JCM 31032</strain>
    </source>
</reference>